<keyword evidence="2" id="KW-1185">Reference proteome</keyword>
<evidence type="ECO:0000313" key="2">
    <source>
        <dbReference type="Proteomes" id="UP000827084"/>
    </source>
</evidence>
<sequence length="107" mass="11423">MITTTTKNTMLAVFTITHVSLHTDSPGADGAMGEIDAERGVVAFGAPEDGRISLTADVTILVGEPVTISHVGYWNETVFVLSQAITPQTITEPSNFILQANTTYIEI</sequence>
<organism evidence="1 2">
    <name type="scientific">Shewanella putrefaciens</name>
    <name type="common">Pseudomonas putrefaciens</name>
    <dbReference type="NCBI Taxonomy" id="24"/>
    <lineage>
        <taxon>Bacteria</taxon>
        <taxon>Pseudomonadati</taxon>
        <taxon>Pseudomonadota</taxon>
        <taxon>Gammaproteobacteria</taxon>
        <taxon>Alteromonadales</taxon>
        <taxon>Shewanellaceae</taxon>
        <taxon>Shewanella</taxon>
    </lineage>
</organism>
<dbReference type="EMBL" id="CP080635">
    <property type="protein sequence ID" value="QYX71370.1"/>
    <property type="molecule type" value="Genomic_DNA"/>
</dbReference>
<proteinExistence type="predicted"/>
<name>A0ABX8X8M7_SHEPU</name>
<gene>
    <name evidence="1" type="ORF">K3G22_11200</name>
</gene>
<protein>
    <submittedName>
        <fullName evidence="1">Uncharacterized protein</fullName>
    </submittedName>
</protein>
<dbReference type="GeneID" id="67443834"/>
<evidence type="ECO:0000313" key="1">
    <source>
        <dbReference type="EMBL" id="QYX71370.1"/>
    </source>
</evidence>
<accession>A0ABX8X8M7</accession>
<reference evidence="1 2" key="1">
    <citation type="submission" date="2021-08" db="EMBL/GenBank/DDBJ databases">
        <title>Shewanella putrefaciens YZ-J, complete genome.</title>
        <authorList>
            <person name="Yi Z."/>
        </authorList>
    </citation>
    <scope>NUCLEOTIDE SEQUENCE [LARGE SCALE GENOMIC DNA]</scope>
    <source>
        <strain evidence="1 2">YZ-J</strain>
    </source>
</reference>
<dbReference type="RefSeq" id="WP_025007781.1">
    <property type="nucleotide sequence ID" value="NZ_BMPK01000005.1"/>
</dbReference>
<dbReference type="Proteomes" id="UP000827084">
    <property type="component" value="Chromosome"/>
</dbReference>